<feature type="transmembrane region" description="Helical" evidence="2">
    <location>
        <begin position="6"/>
        <end position="26"/>
    </location>
</feature>
<comment type="caution">
    <text evidence="3">The sequence shown here is derived from an EMBL/GenBank/DDBJ whole genome shotgun (WGS) entry which is preliminary data.</text>
</comment>
<evidence type="ECO:0000256" key="1">
    <source>
        <dbReference type="SAM" id="MobiDB-lite"/>
    </source>
</evidence>
<protein>
    <recommendedName>
        <fullName evidence="5">Signal transduction histidine kinase dimerisation/phosphoacceptor domain-containing protein</fullName>
    </recommendedName>
</protein>
<name>A0ABV9R1K1_9MICO</name>
<dbReference type="RefSeq" id="WP_204395550.1">
    <property type="nucleotide sequence ID" value="NZ_JAFBBW010000001.1"/>
</dbReference>
<organism evidence="3 4">
    <name type="scientific">Agromyces aurantiacus</name>
    <dbReference type="NCBI Taxonomy" id="165814"/>
    <lineage>
        <taxon>Bacteria</taxon>
        <taxon>Bacillati</taxon>
        <taxon>Actinomycetota</taxon>
        <taxon>Actinomycetes</taxon>
        <taxon>Micrococcales</taxon>
        <taxon>Microbacteriaceae</taxon>
        <taxon>Agromyces</taxon>
    </lineage>
</organism>
<feature type="region of interest" description="Disordered" evidence="1">
    <location>
        <begin position="181"/>
        <end position="208"/>
    </location>
</feature>
<proteinExistence type="predicted"/>
<gene>
    <name evidence="3" type="ORF">ACFPER_01735</name>
</gene>
<sequence length="208" mass="22006">MDVIFGVLLALMIIVAVSLTTVFLVVRAIAKRIRRSPAIGGAVLRTRARVATGPRGKVLRLRVRLRETLESGRAAVALAASGTAPRGELSRLFRRIEHEGEALDLQLRLMESEPDAAVLAEELPAAGRRVDQVADLVHRLRASVGAGLGGVSDDALTALRAEVDREVVALHAGVGELRTLNAHDASGPGRITPRTAAPAPAPNRGNRP</sequence>
<evidence type="ECO:0008006" key="5">
    <source>
        <dbReference type="Google" id="ProtNLM"/>
    </source>
</evidence>
<evidence type="ECO:0000256" key="2">
    <source>
        <dbReference type="SAM" id="Phobius"/>
    </source>
</evidence>
<evidence type="ECO:0000313" key="4">
    <source>
        <dbReference type="Proteomes" id="UP001595960"/>
    </source>
</evidence>
<keyword evidence="2" id="KW-0472">Membrane</keyword>
<evidence type="ECO:0000313" key="3">
    <source>
        <dbReference type="EMBL" id="MFC4827490.1"/>
    </source>
</evidence>
<keyword evidence="4" id="KW-1185">Reference proteome</keyword>
<reference evidence="4" key="1">
    <citation type="journal article" date="2019" name="Int. J. Syst. Evol. Microbiol.">
        <title>The Global Catalogue of Microorganisms (GCM) 10K type strain sequencing project: providing services to taxonomists for standard genome sequencing and annotation.</title>
        <authorList>
            <consortium name="The Broad Institute Genomics Platform"/>
            <consortium name="The Broad Institute Genome Sequencing Center for Infectious Disease"/>
            <person name="Wu L."/>
            <person name="Ma J."/>
        </authorList>
    </citation>
    <scope>NUCLEOTIDE SEQUENCE [LARGE SCALE GENOMIC DNA]</scope>
    <source>
        <strain evidence="4">CGMCC 1.12192</strain>
    </source>
</reference>
<feature type="compositionally biased region" description="Low complexity" evidence="1">
    <location>
        <begin position="188"/>
        <end position="208"/>
    </location>
</feature>
<keyword evidence="2" id="KW-0812">Transmembrane</keyword>
<keyword evidence="2" id="KW-1133">Transmembrane helix</keyword>
<dbReference type="Proteomes" id="UP001595960">
    <property type="component" value="Unassembled WGS sequence"/>
</dbReference>
<accession>A0ABV9R1K1</accession>
<dbReference type="EMBL" id="JBHSJC010000001">
    <property type="protein sequence ID" value="MFC4827490.1"/>
    <property type="molecule type" value="Genomic_DNA"/>
</dbReference>